<keyword evidence="8 12" id="KW-0408">Iron</keyword>
<dbReference type="InterPro" id="IPR050062">
    <property type="entry name" value="Pro-tRNA_synthetase"/>
</dbReference>
<gene>
    <name evidence="15" type="ORF">FOA43_004329</name>
</gene>
<dbReference type="SUPFAM" id="SSF52954">
    <property type="entry name" value="Class II aaRS ABD-related"/>
    <property type="match status" value="1"/>
</dbReference>
<feature type="domain" description="Aminoacyl-transfer RNA synthetases class-II family profile" evidence="13">
    <location>
        <begin position="60"/>
        <end position="438"/>
    </location>
</feature>
<sequence length="568" mass="63929">MGPSFLVLSRRFVSTNTIFSSPLPKLSKKQLKSLTTTDLLIKFGYVKQPHAGITHWLPLGLATLRNFEDLIRGRLREGGVLETSLSSLSHSSLWHKTNRWNNEELYKLNEDFCLAATAEEEITDLVKSYADSYKKLPVLVYQMTRKYRDEKRPRGGLLRGREFIMKDAYSFDVDEQCALQSFNKMNEIYYSIFKDLKVPFVKANADSGSIGGDLSYEWHFVSDKGEDTLYTCDNCHTTGNIEKVRPYVEKDAEPAEKAAVTYALTTNNDLVCFYYPEGKHLNIKFIEAEDIIDLNTRIVDQKKVLDIFGSENEKSDGFKSIIRITDVGIGPGTEMPDMAVPFMKSRMTTFENMELTEVQEGDRCSNCEGIGHLHASKGIEVGHTFYLGKKYSIPLDATFVDRNGEKQFYEMGCYGIGVSRLLGSVAEVLRDDGGLRWPAIISPLQVTVVKSPAFEDASVDDNCRVSRLVQDLDTLKVRVELDEGESGLGTKLNKSKQLGIPLQVIVGKAFPKVEIEVRGVISGDKGMRAIESKKAEWGFETREVKGIVKHFVDIDHAAEVIRLMLKDL</sequence>
<dbReference type="InterPro" id="IPR006195">
    <property type="entry name" value="aa-tRNA-synth_II"/>
</dbReference>
<evidence type="ECO:0000256" key="8">
    <source>
        <dbReference type="ARBA" id="ARBA00023004"/>
    </source>
</evidence>
<keyword evidence="12" id="KW-0349">Heme</keyword>
<proteinExistence type="inferred from homology"/>
<evidence type="ECO:0000256" key="4">
    <source>
        <dbReference type="ARBA" id="ARBA00022723"/>
    </source>
</evidence>
<evidence type="ECO:0000256" key="10">
    <source>
        <dbReference type="ARBA" id="ARBA00029731"/>
    </source>
</evidence>
<feature type="domain" description="Cytochrome c" evidence="14">
    <location>
        <begin position="220"/>
        <end position="302"/>
    </location>
</feature>
<dbReference type="GeneID" id="62197729"/>
<evidence type="ECO:0000256" key="7">
    <source>
        <dbReference type="ARBA" id="ARBA00022917"/>
    </source>
</evidence>
<dbReference type="PROSITE" id="PS51007">
    <property type="entry name" value="CYTC"/>
    <property type="match status" value="1"/>
</dbReference>
<accession>A0A875SA07</accession>
<dbReference type="EMBL" id="CP064815">
    <property type="protein sequence ID" value="QPG76935.1"/>
    <property type="molecule type" value="Genomic_DNA"/>
</dbReference>
<dbReference type="GO" id="GO:0009055">
    <property type="term" value="F:electron transfer activity"/>
    <property type="evidence" value="ECO:0007669"/>
    <property type="project" value="InterPro"/>
</dbReference>
<dbReference type="PROSITE" id="PS50862">
    <property type="entry name" value="AA_TRNA_LIGASE_II"/>
    <property type="match status" value="1"/>
</dbReference>
<keyword evidence="3" id="KW-0436">Ligase</keyword>
<dbReference type="OrthoDB" id="10267474at2759"/>
<dbReference type="InterPro" id="IPR009056">
    <property type="entry name" value="Cyt_c-like_dom"/>
</dbReference>
<keyword evidence="5" id="KW-0547">Nucleotide-binding</keyword>
<dbReference type="GO" id="GO:0020037">
    <property type="term" value="F:heme binding"/>
    <property type="evidence" value="ECO:0007669"/>
    <property type="project" value="InterPro"/>
</dbReference>
<dbReference type="InterPro" id="IPR002316">
    <property type="entry name" value="Pro-tRNA-ligase_IIa"/>
</dbReference>
<name>A0A875SA07_EENNA</name>
<evidence type="ECO:0000256" key="9">
    <source>
        <dbReference type="ARBA" id="ARBA00023146"/>
    </source>
</evidence>
<dbReference type="PRINTS" id="PR01046">
    <property type="entry name" value="TRNASYNTHPRO"/>
</dbReference>
<evidence type="ECO:0000259" key="14">
    <source>
        <dbReference type="PROSITE" id="PS51007"/>
    </source>
</evidence>
<dbReference type="GO" id="GO:0005739">
    <property type="term" value="C:mitochondrion"/>
    <property type="evidence" value="ECO:0007669"/>
    <property type="project" value="TreeGrafter"/>
</dbReference>
<evidence type="ECO:0000259" key="13">
    <source>
        <dbReference type="PROSITE" id="PS50862"/>
    </source>
</evidence>
<comment type="catalytic activity">
    <reaction evidence="11">
        <text>tRNA(Pro) + L-proline + ATP = L-prolyl-tRNA(Pro) + AMP + diphosphate</text>
        <dbReference type="Rhea" id="RHEA:14305"/>
        <dbReference type="Rhea" id="RHEA-COMP:9700"/>
        <dbReference type="Rhea" id="RHEA-COMP:9702"/>
        <dbReference type="ChEBI" id="CHEBI:30616"/>
        <dbReference type="ChEBI" id="CHEBI:33019"/>
        <dbReference type="ChEBI" id="CHEBI:60039"/>
        <dbReference type="ChEBI" id="CHEBI:78442"/>
        <dbReference type="ChEBI" id="CHEBI:78532"/>
        <dbReference type="ChEBI" id="CHEBI:456215"/>
        <dbReference type="EC" id="6.1.1.15"/>
    </reaction>
</comment>
<dbReference type="GO" id="GO:0005524">
    <property type="term" value="F:ATP binding"/>
    <property type="evidence" value="ECO:0007669"/>
    <property type="project" value="UniProtKB-KW"/>
</dbReference>
<dbReference type="Proteomes" id="UP000662931">
    <property type="component" value="Chromosome 4"/>
</dbReference>
<dbReference type="InterPro" id="IPR036621">
    <property type="entry name" value="Anticodon-bd_dom_sf"/>
</dbReference>
<keyword evidence="6" id="KW-0067">ATP-binding</keyword>
<dbReference type="Pfam" id="PF03129">
    <property type="entry name" value="HGTP_anticodon"/>
    <property type="match status" value="1"/>
</dbReference>
<evidence type="ECO:0000256" key="6">
    <source>
        <dbReference type="ARBA" id="ARBA00022840"/>
    </source>
</evidence>
<dbReference type="KEGG" id="bnn:FOA43_004329"/>
<evidence type="ECO:0000313" key="15">
    <source>
        <dbReference type="EMBL" id="QPG76935.1"/>
    </source>
</evidence>
<dbReference type="PANTHER" id="PTHR42753:SF2">
    <property type="entry name" value="PROLINE--TRNA LIGASE"/>
    <property type="match status" value="1"/>
</dbReference>
<dbReference type="Gene3D" id="3.40.50.800">
    <property type="entry name" value="Anticodon-binding domain"/>
    <property type="match status" value="1"/>
</dbReference>
<evidence type="ECO:0000256" key="2">
    <source>
        <dbReference type="ARBA" id="ARBA00012831"/>
    </source>
</evidence>
<evidence type="ECO:0000313" key="16">
    <source>
        <dbReference type="Proteomes" id="UP000662931"/>
    </source>
</evidence>
<evidence type="ECO:0000256" key="1">
    <source>
        <dbReference type="ARBA" id="ARBA00008226"/>
    </source>
</evidence>
<dbReference type="GO" id="GO:0046872">
    <property type="term" value="F:metal ion binding"/>
    <property type="evidence" value="ECO:0007669"/>
    <property type="project" value="UniProtKB-KW"/>
</dbReference>
<dbReference type="PANTHER" id="PTHR42753">
    <property type="entry name" value="MITOCHONDRIAL RIBOSOME PROTEIN L39/PROLYL-TRNA LIGASE FAMILY MEMBER"/>
    <property type="match status" value="1"/>
</dbReference>
<evidence type="ECO:0000256" key="5">
    <source>
        <dbReference type="ARBA" id="ARBA00022741"/>
    </source>
</evidence>
<dbReference type="RefSeq" id="XP_038780500.1">
    <property type="nucleotide sequence ID" value="XM_038924572.1"/>
</dbReference>
<keyword evidence="16" id="KW-1185">Reference proteome</keyword>
<dbReference type="GO" id="GO:0006433">
    <property type="term" value="P:prolyl-tRNA aminoacylation"/>
    <property type="evidence" value="ECO:0007669"/>
    <property type="project" value="InterPro"/>
</dbReference>
<dbReference type="Pfam" id="PF00587">
    <property type="entry name" value="tRNA-synt_2b"/>
    <property type="match status" value="1"/>
</dbReference>
<dbReference type="InterPro" id="IPR004154">
    <property type="entry name" value="Anticodon-bd"/>
</dbReference>
<dbReference type="EC" id="6.1.1.15" evidence="2"/>
<evidence type="ECO:0000256" key="11">
    <source>
        <dbReference type="ARBA" id="ARBA00047671"/>
    </source>
</evidence>
<reference evidence="15" key="1">
    <citation type="submission" date="2020-10" db="EMBL/GenBank/DDBJ databases">
        <authorList>
            <person name="Roach M.J.R."/>
        </authorList>
    </citation>
    <scope>NUCLEOTIDE SEQUENCE</scope>
    <source>
        <strain evidence="15">CBS 1945</strain>
    </source>
</reference>
<evidence type="ECO:0000256" key="12">
    <source>
        <dbReference type="PROSITE-ProRule" id="PRU00433"/>
    </source>
</evidence>
<comment type="similarity">
    <text evidence="1">Belongs to the class-II aminoacyl-tRNA synthetase family.</text>
</comment>
<keyword evidence="7" id="KW-0648">Protein biosynthesis</keyword>
<dbReference type="AlphaFoldDB" id="A0A875SA07"/>
<organism evidence="15 16">
    <name type="scientific">Eeniella nana</name>
    <name type="common">Yeast</name>
    <name type="synonym">Brettanomyces nanus</name>
    <dbReference type="NCBI Taxonomy" id="13502"/>
    <lineage>
        <taxon>Eukaryota</taxon>
        <taxon>Fungi</taxon>
        <taxon>Dikarya</taxon>
        <taxon>Ascomycota</taxon>
        <taxon>Saccharomycotina</taxon>
        <taxon>Pichiomycetes</taxon>
        <taxon>Pichiales</taxon>
        <taxon>Pichiaceae</taxon>
        <taxon>Brettanomyces</taxon>
    </lineage>
</organism>
<dbReference type="Gene3D" id="3.30.930.10">
    <property type="entry name" value="Bira Bifunctional Protein, Domain 2"/>
    <property type="match status" value="2"/>
</dbReference>
<keyword evidence="4 12" id="KW-0479">Metal-binding</keyword>
<dbReference type="InterPro" id="IPR045864">
    <property type="entry name" value="aa-tRNA-synth_II/BPL/LPL"/>
</dbReference>
<evidence type="ECO:0000256" key="3">
    <source>
        <dbReference type="ARBA" id="ARBA00022598"/>
    </source>
</evidence>
<keyword evidence="9" id="KW-0030">Aminoacyl-tRNA synthetase</keyword>
<protein>
    <recommendedName>
        <fullName evidence="2">proline--tRNA ligase</fullName>
        <ecNumber evidence="2">6.1.1.15</ecNumber>
    </recommendedName>
    <alternativeName>
        <fullName evidence="10">Prolyl-tRNA synthetase</fullName>
    </alternativeName>
</protein>
<dbReference type="SUPFAM" id="SSF55681">
    <property type="entry name" value="Class II aaRS and biotin synthetases"/>
    <property type="match status" value="1"/>
</dbReference>
<dbReference type="InterPro" id="IPR002314">
    <property type="entry name" value="aa-tRNA-synt_IIb"/>
</dbReference>
<dbReference type="GO" id="GO:0004827">
    <property type="term" value="F:proline-tRNA ligase activity"/>
    <property type="evidence" value="ECO:0007669"/>
    <property type="project" value="UniProtKB-EC"/>
</dbReference>